<keyword evidence="2" id="KW-0812">Transmembrane</keyword>
<organism evidence="3 4">
    <name type="scientific">Streptococcus hyointestinalis</name>
    <dbReference type="NCBI Taxonomy" id="1337"/>
    <lineage>
        <taxon>Bacteria</taxon>
        <taxon>Bacillati</taxon>
        <taxon>Bacillota</taxon>
        <taxon>Bacilli</taxon>
        <taxon>Lactobacillales</taxon>
        <taxon>Streptococcaceae</taxon>
        <taxon>Streptococcus</taxon>
    </lineage>
</organism>
<gene>
    <name evidence="3" type="ORF">NCTC12224_01957</name>
</gene>
<keyword evidence="4" id="KW-1185">Reference proteome</keyword>
<evidence type="ECO:0000313" key="3">
    <source>
        <dbReference type="EMBL" id="SUN62565.1"/>
    </source>
</evidence>
<keyword evidence="2" id="KW-0472">Membrane</keyword>
<proteinExistence type="predicted"/>
<feature type="transmembrane region" description="Helical" evidence="2">
    <location>
        <begin position="28"/>
        <end position="45"/>
    </location>
</feature>
<protein>
    <submittedName>
        <fullName evidence="3">Membrane protein</fullName>
    </submittedName>
</protein>
<dbReference type="EMBL" id="UHFN01000007">
    <property type="protein sequence ID" value="SUN62565.1"/>
    <property type="molecule type" value="Genomic_DNA"/>
</dbReference>
<evidence type="ECO:0000256" key="2">
    <source>
        <dbReference type="SAM" id="Phobius"/>
    </source>
</evidence>
<evidence type="ECO:0000313" key="4">
    <source>
        <dbReference type="Proteomes" id="UP000254924"/>
    </source>
</evidence>
<keyword evidence="2" id="KW-1133">Transmembrane helix</keyword>
<dbReference type="OrthoDB" id="2300097at2"/>
<dbReference type="InterPro" id="IPR032083">
    <property type="entry name" value="DUF4811"/>
</dbReference>
<dbReference type="Pfam" id="PF16069">
    <property type="entry name" value="DUF4811"/>
    <property type="match status" value="1"/>
</dbReference>
<accession>A0A380KBV5</accession>
<feature type="region of interest" description="Disordered" evidence="1">
    <location>
        <begin position="191"/>
        <end position="211"/>
    </location>
</feature>
<sequence>MIIALIATTTILTFLTWTLIKSPVWRTIWGILSLLAFVGSVYILTDHFINHTGLTVKSEVTRQPIYTAGETSLPYGILIYEPLGTKSDNKVLVYRSDKEAKKASTHFVPNMKKPIQAIKKTSNYTFSDVTKATLVTDTKRYAWYSKLDEILYGFAGEGGSLVSQKSTVELPEKTWLALTAKQAQQLAQIAKTQSQSAASPEEEEMAKSDPQSYAELQVAAIKKMLHLTN</sequence>
<dbReference type="Proteomes" id="UP000254924">
    <property type="component" value="Unassembled WGS sequence"/>
</dbReference>
<reference evidence="3 4" key="1">
    <citation type="submission" date="2018-06" db="EMBL/GenBank/DDBJ databases">
        <authorList>
            <consortium name="Pathogen Informatics"/>
            <person name="Doyle S."/>
        </authorList>
    </citation>
    <scope>NUCLEOTIDE SEQUENCE [LARGE SCALE GENOMIC DNA]</scope>
    <source>
        <strain evidence="3 4">NCTC12224</strain>
    </source>
</reference>
<dbReference type="AlphaFoldDB" id="A0A380KBV5"/>
<evidence type="ECO:0000256" key="1">
    <source>
        <dbReference type="SAM" id="MobiDB-lite"/>
    </source>
</evidence>
<name>A0A380KBV5_9STRE</name>